<evidence type="ECO:0008006" key="3">
    <source>
        <dbReference type="Google" id="ProtNLM"/>
    </source>
</evidence>
<dbReference type="RefSeq" id="WP_089680399.1">
    <property type="nucleotide sequence ID" value="NZ_FNIV01000010.1"/>
</dbReference>
<keyword evidence="2" id="KW-1185">Reference proteome</keyword>
<dbReference type="EMBL" id="FNIV01000010">
    <property type="protein sequence ID" value="SDO73075.1"/>
    <property type="molecule type" value="Genomic_DNA"/>
</dbReference>
<dbReference type="STRING" id="419597.SAMN04487957_110151"/>
<sequence length="243" mass="26121">MARRVSWTNNSSGHLGTRIYRAPTLDPQNLPAPVATVGPVAQGETAEWVDNSGEYGCYAVQDYDAQGVGALSAEVCVTDPWANVQIGDEIGGGVYAGTHTDGTNTWHVIFATQTAESAVGPEWGNYGTSTGATNPDDGLANQTEILTNHDDGSADAFYHCRDYVDGDGNNDYYLPARNELALVDALVGMSHAEFSTDLSAYRWSSTENSSVNAWTRRFSGSVESTFNKSSTSLRVRPVRRVPV</sequence>
<accession>A0A1H0LY69</accession>
<proteinExistence type="predicted"/>
<dbReference type="AlphaFoldDB" id="A0A1H0LY69"/>
<gene>
    <name evidence="1" type="ORF">SAMN04487957_110151</name>
</gene>
<name>A0A1H0LY69_9GAMM</name>
<evidence type="ECO:0000313" key="1">
    <source>
        <dbReference type="EMBL" id="SDO73075.1"/>
    </source>
</evidence>
<evidence type="ECO:0000313" key="2">
    <source>
        <dbReference type="Proteomes" id="UP000199075"/>
    </source>
</evidence>
<reference evidence="2" key="1">
    <citation type="submission" date="2016-10" db="EMBL/GenBank/DDBJ databases">
        <authorList>
            <person name="Varghese N."/>
            <person name="Submissions S."/>
        </authorList>
    </citation>
    <scope>NUCLEOTIDE SEQUENCE [LARGE SCALE GENOMIC DNA]</scope>
    <source>
        <strain evidence="2">CGMCC 1.6444</strain>
    </source>
</reference>
<protein>
    <recommendedName>
        <fullName evidence="3">DUF1566 domain-containing protein</fullName>
    </recommendedName>
</protein>
<dbReference type="OrthoDB" id="7349818at2"/>
<dbReference type="Proteomes" id="UP000199075">
    <property type="component" value="Unassembled WGS sequence"/>
</dbReference>
<organism evidence="1 2">
    <name type="scientific">Halomonas shengliensis</name>
    <dbReference type="NCBI Taxonomy" id="419597"/>
    <lineage>
        <taxon>Bacteria</taxon>
        <taxon>Pseudomonadati</taxon>
        <taxon>Pseudomonadota</taxon>
        <taxon>Gammaproteobacteria</taxon>
        <taxon>Oceanospirillales</taxon>
        <taxon>Halomonadaceae</taxon>
        <taxon>Halomonas</taxon>
    </lineage>
</organism>